<dbReference type="InterPro" id="IPR050572">
    <property type="entry name" value="Fe-S_Ferredoxin"/>
</dbReference>
<evidence type="ECO:0000313" key="8">
    <source>
        <dbReference type="EMBL" id="MFC7199873.1"/>
    </source>
</evidence>
<keyword evidence="1" id="KW-0004">4Fe-4S</keyword>
<comment type="caution">
    <text evidence="8">The sequence shown here is derived from an EMBL/GenBank/DDBJ whole genome shotgun (WGS) entry which is preliminary data.</text>
</comment>
<dbReference type="Pfam" id="PF02662">
    <property type="entry name" value="FlpD"/>
    <property type="match status" value="1"/>
</dbReference>
<keyword evidence="9" id="KW-1185">Reference proteome</keyword>
<sequence length="707" mass="75780">MNVGAFVCSCADTCNIDLEKARDGVRDVDVVASSSLLCEDGMDGVRYVVDEHDLDHLIVTTPEQSCQSRFRDLLDEADLHPDAVSFVDQREGAGWVHDEEDATDKTARMINREYAALSEEPATRSVSKEAGDSVVVVGDPESAAALADTADVTLVADGQDFSDVDYDLDDVTIERGRVVDVDGSFGEFEVHLEARVTEDCVSCMKCVRDAPSEDVVTATPVDILPDAPTGEWMTGCPTDAIEPEGTERTLEFDQVVYPAANRDTRGGRMGFYTGPVDAGTVASIESLLGGVEKPDYLDLEMDVCAAGTSGQQGCTACVDACPHGAVSRPSIDSVEFDKTACQDCGACTSSCPTGATKLRDPSNERIAREVEAMLDTENDEGGWLFNRGSQGIDEEVVAFVCSEQAARSLRKFGRQAARRGDYEYPPILPVNVNCTDTVGEAHVMHALAAGADGVAIVGCGGDCLHSGPDPKAELVRRLDRATDDLGLGKRVEFFAPDPDDPDAFAEELSRFVELELDESPVPSGEHEATGVVDAEKPNPDFNSHDWTLESVRAILDHVDPERDVIRGLKDFGVVEVSDDCTFTPTCSSLCPTDALRRESEAGLEFNHERCVNCGLCEEGCVEDAISLEGGLDLSLLPENNDGEAWSQVAEGEMLACRSCGKEFTSTASAAKIESEVGDQVAGIAPDEAEGSIFEYCGDCRAQLVYDT</sequence>
<dbReference type="Gene3D" id="3.30.70.20">
    <property type="match status" value="2"/>
</dbReference>
<feature type="compositionally biased region" description="Basic and acidic residues" evidence="6">
    <location>
        <begin position="524"/>
        <end position="538"/>
    </location>
</feature>
<name>A0ABD5Z3X8_9EURY</name>
<evidence type="ECO:0000256" key="2">
    <source>
        <dbReference type="ARBA" id="ARBA00022723"/>
    </source>
</evidence>
<dbReference type="RefSeq" id="WP_279529796.1">
    <property type="nucleotide sequence ID" value="NZ_CP122312.1"/>
</dbReference>
<dbReference type="AlphaFoldDB" id="A0ABD5Z3X8"/>
<gene>
    <name evidence="8" type="ORF">ACFQJ9_10720</name>
</gene>
<evidence type="ECO:0000256" key="1">
    <source>
        <dbReference type="ARBA" id="ARBA00022485"/>
    </source>
</evidence>
<evidence type="ECO:0000256" key="4">
    <source>
        <dbReference type="ARBA" id="ARBA00023004"/>
    </source>
</evidence>
<dbReference type="PANTHER" id="PTHR43687">
    <property type="entry name" value="ADENYLYLSULFATE REDUCTASE, BETA SUBUNIT"/>
    <property type="match status" value="1"/>
</dbReference>
<keyword evidence="4" id="KW-0408">Iron</keyword>
<feature type="region of interest" description="Disordered" evidence="6">
    <location>
        <begin position="518"/>
        <end position="538"/>
    </location>
</feature>
<evidence type="ECO:0000256" key="3">
    <source>
        <dbReference type="ARBA" id="ARBA00023002"/>
    </source>
</evidence>
<proteinExistence type="predicted"/>
<organism evidence="8 9">
    <name type="scientific">Halospeciosus flavus</name>
    <dbReference type="NCBI Taxonomy" id="3032283"/>
    <lineage>
        <taxon>Archaea</taxon>
        <taxon>Methanobacteriati</taxon>
        <taxon>Methanobacteriota</taxon>
        <taxon>Stenosarchaea group</taxon>
        <taxon>Halobacteria</taxon>
        <taxon>Halobacteriales</taxon>
        <taxon>Halobacteriaceae</taxon>
        <taxon>Halospeciosus</taxon>
    </lineage>
</organism>
<feature type="domain" description="4Fe-4S ferredoxin-type" evidence="7">
    <location>
        <begin position="332"/>
        <end position="361"/>
    </location>
</feature>
<dbReference type="EMBL" id="JBHTAR010000011">
    <property type="protein sequence ID" value="MFC7199873.1"/>
    <property type="molecule type" value="Genomic_DNA"/>
</dbReference>
<dbReference type="InterPro" id="IPR017900">
    <property type="entry name" value="4Fe4S_Fe_S_CS"/>
</dbReference>
<reference evidence="8 9" key="1">
    <citation type="journal article" date="2019" name="Int. J. Syst. Evol. Microbiol.">
        <title>The Global Catalogue of Microorganisms (GCM) 10K type strain sequencing project: providing services to taxonomists for standard genome sequencing and annotation.</title>
        <authorList>
            <consortium name="The Broad Institute Genomics Platform"/>
            <consortium name="The Broad Institute Genome Sequencing Center for Infectious Disease"/>
            <person name="Wu L."/>
            <person name="Ma J."/>
        </authorList>
    </citation>
    <scope>NUCLEOTIDE SEQUENCE [LARGE SCALE GENOMIC DNA]</scope>
    <source>
        <strain evidence="8 9">XZGYJ-43</strain>
    </source>
</reference>
<keyword evidence="5" id="KW-0411">Iron-sulfur</keyword>
<dbReference type="Proteomes" id="UP001596447">
    <property type="component" value="Unassembled WGS sequence"/>
</dbReference>
<keyword evidence="2" id="KW-0479">Metal-binding</keyword>
<dbReference type="GO" id="GO:0051539">
    <property type="term" value="F:4 iron, 4 sulfur cluster binding"/>
    <property type="evidence" value="ECO:0007669"/>
    <property type="project" value="UniProtKB-KW"/>
</dbReference>
<dbReference type="InterPro" id="IPR003813">
    <property type="entry name" value="MvhD/FlpD"/>
</dbReference>
<dbReference type="InterPro" id="IPR017896">
    <property type="entry name" value="4Fe4S_Fe-S-bd"/>
</dbReference>
<dbReference type="GO" id="GO:0016491">
    <property type="term" value="F:oxidoreductase activity"/>
    <property type="evidence" value="ECO:0007669"/>
    <property type="project" value="UniProtKB-KW"/>
</dbReference>
<dbReference type="PROSITE" id="PS00198">
    <property type="entry name" value="4FE4S_FER_1"/>
    <property type="match status" value="1"/>
</dbReference>
<accession>A0ABD5Z3X8</accession>
<evidence type="ECO:0000256" key="5">
    <source>
        <dbReference type="ARBA" id="ARBA00023014"/>
    </source>
</evidence>
<evidence type="ECO:0000313" key="9">
    <source>
        <dbReference type="Proteomes" id="UP001596447"/>
    </source>
</evidence>
<dbReference type="SUPFAM" id="SSF54862">
    <property type="entry name" value="4Fe-4S ferredoxins"/>
    <property type="match status" value="1"/>
</dbReference>
<keyword evidence="3" id="KW-0560">Oxidoreductase</keyword>
<feature type="domain" description="4Fe-4S ferredoxin-type" evidence="7">
    <location>
        <begin position="601"/>
        <end position="630"/>
    </location>
</feature>
<dbReference type="PANTHER" id="PTHR43687:SF4">
    <property type="entry name" value="BLR5484 PROTEIN"/>
    <property type="match status" value="1"/>
</dbReference>
<dbReference type="PROSITE" id="PS51379">
    <property type="entry name" value="4FE4S_FER_2"/>
    <property type="match status" value="3"/>
</dbReference>
<dbReference type="GO" id="GO:0046872">
    <property type="term" value="F:metal ion binding"/>
    <property type="evidence" value="ECO:0007669"/>
    <property type="project" value="UniProtKB-KW"/>
</dbReference>
<evidence type="ECO:0000256" key="6">
    <source>
        <dbReference type="SAM" id="MobiDB-lite"/>
    </source>
</evidence>
<dbReference type="Pfam" id="PF12838">
    <property type="entry name" value="Fer4_7"/>
    <property type="match status" value="1"/>
</dbReference>
<evidence type="ECO:0000259" key="7">
    <source>
        <dbReference type="PROSITE" id="PS51379"/>
    </source>
</evidence>
<protein>
    <submittedName>
        <fullName evidence="8">Hydrogenase iron-sulfur subunit</fullName>
    </submittedName>
</protein>
<feature type="domain" description="4Fe-4S ferredoxin-type" evidence="7">
    <location>
        <begin position="572"/>
        <end position="600"/>
    </location>
</feature>